<keyword evidence="5 11" id="KW-0436">Ligase</keyword>
<dbReference type="EC" id="6.1.1.14" evidence="11"/>
<dbReference type="InterPro" id="IPR008909">
    <property type="entry name" value="DALR_anticod-bd"/>
</dbReference>
<organism evidence="14 15">
    <name type="scientific">Sphingomonas melonis</name>
    <dbReference type="NCBI Taxonomy" id="152682"/>
    <lineage>
        <taxon>Bacteria</taxon>
        <taxon>Pseudomonadati</taxon>
        <taxon>Pseudomonadota</taxon>
        <taxon>Alphaproteobacteria</taxon>
        <taxon>Sphingomonadales</taxon>
        <taxon>Sphingomonadaceae</taxon>
        <taxon>Sphingomonas</taxon>
    </lineage>
</organism>
<keyword evidence="15" id="KW-1185">Reference proteome</keyword>
<dbReference type="HAMAP" id="MF_00255">
    <property type="entry name" value="Gly_tRNA_synth_beta"/>
    <property type="match status" value="1"/>
</dbReference>
<gene>
    <name evidence="11" type="primary">glyS</name>
    <name evidence="14" type="ORF">HD841_002273</name>
</gene>
<dbReference type="GO" id="GO:0006426">
    <property type="term" value="P:glycyl-tRNA aminoacylation"/>
    <property type="evidence" value="ECO:0007669"/>
    <property type="project" value="UniProtKB-UniRule"/>
</dbReference>
<keyword evidence="8 11" id="KW-0648">Protein biosynthesis</keyword>
<dbReference type="PANTHER" id="PTHR30075">
    <property type="entry name" value="GLYCYL-TRNA SYNTHETASE"/>
    <property type="match status" value="1"/>
</dbReference>
<reference evidence="14 15" key="1">
    <citation type="submission" date="2020-07" db="EMBL/GenBank/DDBJ databases">
        <authorList>
            <person name="Partida-Martinez L."/>
            <person name="Huntemann M."/>
            <person name="Clum A."/>
            <person name="Wang J."/>
            <person name="Palaniappan K."/>
            <person name="Ritter S."/>
            <person name="Chen I.-M."/>
            <person name="Stamatis D."/>
            <person name="Reddy T."/>
            <person name="O'Malley R."/>
            <person name="Daum C."/>
            <person name="Shapiro N."/>
            <person name="Ivanova N."/>
            <person name="Kyrpides N."/>
            <person name="Woyke T."/>
        </authorList>
    </citation>
    <scope>NUCLEOTIDE SEQUENCE [LARGE SCALE GENOMIC DNA]</scope>
    <source>
        <strain evidence="14 15">AS2.3</strain>
    </source>
</reference>
<reference evidence="14 15" key="2">
    <citation type="submission" date="2020-08" db="EMBL/GenBank/DDBJ databases">
        <title>The Agave Microbiome: Exploring the role of microbial communities in plant adaptations to desert environments.</title>
        <authorList>
            <person name="Partida-Martinez L.P."/>
        </authorList>
    </citation>
    <scope>NUCLEOTIDE SEQUENCE [LARGE SCALE GENOMIC DNA]</scope>
    <source>
        <strain evidence="14 15">AS2.3</strain>
    </source>
</reference>
<dbReference type="PANTHER" id="PTHR30075:SF2">
    <property type="entry name" value="GLYCINE--TRNA LIGASE, CHLOROPLASTIC_MITOCHONDRIAL 2"/>
    <property type="match status" value="1"/>
</dbReference>
<name>A0A7Y9FNC7_9SPHN</name>
<keyword evidence="6 11" id="KW-0547">Nucleotide-binding</keyword>
<evidence type="ECO:0000313" key="14">
    <source>
        <dbReference type="EMBL" id="NYD90476.1"/>
    </source>
</evidence>
<keyword evidence="7 11" id="KW-0067">ATP-binding</keyword>
<dbReference type="NCBIfam" id="TIGR00211">
    <property type="entry name" value="glyS"/>
    <property type="match status" value="2"/>
</dbReference>
<evidence type="ECO:0000256" key="12">
    <source>
        <dbReference type="SAM" id="MobiDB-lite"/>
    </source>
</evidence>
<sequence>MTDFLLELRSEEIPARMQDKARDDLARLFAAELAKAGLAAGSLVTYATPRRLVLIARDLPAETQPVSEELKGPKASAPPQALEGFLRKTGLTREQLVERDGVLYAVTDKPGRATTAVLAEAIPAIIRGFPWPKSMRWGAASASTESLRWVRPLHGIVALFGEELVEVEIAGIRSGFATFGHRFHHPGQITIGSAADYVEKLRACHVIVDQDERRALIRERATALAAEAGLVLVADEGLVAENAGLTEWPVPLLGRFDADFLTVPPEVIQLTARVNQKYFVCRDADGALANAFVCTANIEATDGGVQIVEGNRKVLAARLSDARFFYETDLKTPLEAQAQKLANIVFHEKLGTVADKVDRVAKLARWLVEEGIVQSPSPLVGEGRGPLASAIGKGEGDSASLATPPHPSAPSALPPSPTRGEGMTLADMAERAARLAKADLVTGMVGEFPELQGLIGGYYAAAQAEPHAVAEAVRDHYKPVGQGDDVPTAPVTVAVSLADKLDSITQFFGAELRPSGSKDPFALRRSALGVIALILDNGLRFPLSGAVDREVLDFLADRLKVQQREAGVRHDLIDAVFALGGEDDLVRLLARVHALQAFVATEDGANLLAGYKRAANILKKEGYAAAGDGVAPPPAYTPEPAEAALIAALDVAEPAATAAVAAEDFEGAMAALASLRAPIDAFFDDVTVNDPEPAVRARRLALLDRVRAAVHAVADFSKIEG</sequence>
<dbReference type="Proteomes" id="UP000517753">
    <property type="component" value="Unassembled WGS sequence"/>
</dbReference>
<dbReference type="PROSITE" id="PS50861">
    <property type="entry name" value="AA_TRNA_LIGASE_II_GLYAB"/>
    <property type="match status" value="1"/>
</dbReference>
<dbReference type="EMBL" id="JACCBY010000003">
    <property type="protein sequence ID" value="NYD90476.1"/>
    <property type="molecule type" value="Genomic_DNA"/>
</dbReference>
<evidence type="ECO:0000256" key="6">
    <source>
        <dbReference type="ARBA" id="ARBA00022741"/>
    </source>
</evidence>
<evidence type="ECO:0000256" key="1">
    <source>
        <dbReference type="ARBA" id="ARBA00004496"/>
    </source>
</evidence>
<evidence type="ECO:0000256" key="9">
    <source>
        <dbReference type="ARBA" id="ARBA00023146"/>
    </source>
</evidence>
<comment type="catalytic activity">
    <reaction evidence="10 11">
        <text>tRNA(Gly) + glycine + ATP = glycyl-tRNA(Gly) + AMP + diphosphate</text>
        <dbReference type="Rhea" id="RHEA:16013"/>
        <dbReference type="Rhea" id="RHEA-COMP:9664"/>
        <dbReference type="Rhea" id="RHEA-COMP:9683"/>
        <dbReference type="ChEBI" id="CHEBI:30616"/>
        <dbReference type="ChEBI" id="CHEBI:33019"/>
        <dbReference type="ChEBI" id="CHEBI:57305"/>
        <dbReference type="ChEBI" id="CHEBI:78442"/>
        <dbReference type="ChEBI" id="CHEBI:78522"/>
        <dbReference type="ChEBI" id="CHEBI:456215"/>
        <dbReference type="EC" id="6.1.1.14"/>
    </reaction>
</comment>
<proteinExistence type="inferred from homology"/>
<evidence type="ECO:0000256" key="5">
    <source>
        <dbReference type="ARBA" id="ARBA00022598"/>
    </source>
</evidence>
<evidence type="ECO:0000259" key="13">
    <source>
        <dbReference type="Pfam" id="PF05746"/>
    </source>
</evidence>
<dbReference type="InterPro" id="IPR015944">
    <property type="entry name" value="Gly-tRNA-synth_bsu"/>
</dbReference>
<evidence type="ECO:0000256" key="8">
    <source>
        <dbReference type="ARBA" id="ARBA00022917"/>
    </source>
</evidence>
<comment type="similarity">
    <text evidence="2 11">Belongs to the class-II aminoacyl-tRNA synthetase family.</text>
</comment>
<dbReference type="RefSeq" id="WP_179508962.1">
    <property type="nucleotide sequence ID" value="NZ_JACCBY010000003.1"/>
</dbReference>
<feature type="compositionally biased region" description="Pro residues" evidence="12">
    <location>
        <begin position="404"/>
        <end position="417"/>
    </location>
</feature>
<evidence type="ECO:0000256" key="2">
    <source>
        <dbReference type="ARBA" id="ARBA00008226"/>
    </source>
</evidence>
<feature type="domain" description="DALR anticodon binding" evidence="13">
    <location>
        <begin position="609"/>
        <end position="711"/>
    </location>
</feature>
<dbReference type="Pfam" id="PF05746">
    <property type="entry name" value="DALR_1"/>
    <property type="match status" value="1"/>
</dbReference>
<dbReference type="GO" id="GO:0006420">
    <property type="term" value="P:arginyl-tRNA aminoacylation"/>
    <property type="evidence" value="ECO:0007669"/>
    <property type="project" value="InterPro"/>
</dbReference>
<dbReference type="PRINTS" id="PR01045">
    <property type="entry name" value="TRNASYNTHGB"/>
</dbReference>
<keyword evidence="4 11" id="KW-0963">Cytoplasm</keyword>
<comment type="subunit">
    <text evidence="3 11">Tetramer of two alpha and two beta subunits.</text>
</comment>
<evidence type="ECO:0000256" key="7">
    <source>
        <dbReference type="ARBA" id="ARBA00022840"/>
    </source>
</evidence>
<evidence type="ECO:0000256" key="11">
    <source>
        <dbReference type="HAMAP-Rule" id="MF_00255"/>
    </source>
</evidence>
<dbReference type="GO" id="GO:0005829">
    <property type="term" value="C:cytosol"/>
    <property type="evidence" value="ECO:0007669"/>
    <property type="project" value="TreeGrafter"/>
</dbReference>
<dbReference type="GO" id="GO:0005524">
    <property type="term" value="F:ATP binding"/>
    <property type="evidence" value="ECO:0007669"/>
    <property type="project" value="UniProtKB-UniRule"/>
</dbReference>
<evidence type="ECO:0000313" key="15">
    <source>
        <dbReference type="Proteomes" id="UP000517753"/>
    </source>
</evidence>
<dbReference type="GO" id="GO:0004820">
    <property type="term" value="F:glycine-tRNA ligase activity"/>
    <property type="evidence" value="ECO:0007669"/>
    <property type="project" value="UniProtKB-UniRule"/>
</dbReference>
<accession>A0A7Y9FNC7</accession>
<protein>
    <recommendedName>
        <fullName evidence="11">Glycine--tRNA ligase beta subunit</fullName>
        <ecNumber evidence="11">6.1.1.14</ecNumber>
    </recommendedName>
    <alternativeName>
        <fullName evidence="11">Glycyl-tRNA synthetase beta subunit</fullName>
        <shortName evidence="11">GlyRS</shortName>
    </alternativeName>
</protein>
<dbReference type="SUPFAM" id="SSF109604">
    <property type="entry name" value="HD-domain/PDEase-like"/>
    <property type="match status" value="1"/>
</dbReference>
<dbReference type="Pfam" id="PF02092">
    <property type="entry name" value="tRNA_synt_2f"/>
    <property type="match status" value="1"/>
</dbReference>
<dbReference type="InterPro" id="IPR006194">
    <property type="entry name" value="Gly-tRNA-synth_heterodimer"/>
</dbReference>
<dbReference type="AlphaFoldDB" id="A0A7Y9FNC7"/>
<evidence type="ECO:0000256" key="10">
    <source>
        <dbReference type="ARBA" id="ARBA00047937"/>
    </source>
</evidence>
<comment type="caution">
    <text evidence="14">The sequence shown here is derived from an EMBL/GenBank/DDBJ whole genome shotgun (WGS) entry which is preliminary data.</text>
</comment>
<feature type="region of interest" description="Disordered" evidence="12">
    <location>
        <begin position="378"/>
        <end position="420"/>
    </location>
</feature>
<keyword evidence="9 11" id="KW-0030">Aminoacyl-tRNA synthetase</keyword>
<comment type="subcellular location">
    <subcellularLocation>
        <location evidence="1 11">Cytoplasm</location>
    </subcellularLocation>
</comment>
<evidence type="ECO:0000256" key="4">
    <source>
        <dbReference type="ARBA" id="ARBA00022490"/>
    </source>
</evidence>
<dbReference type="GO" id="GO:0004814">
    <property type="term" value="F:arginine-tRNA ligase activity"/>
    <property type="evidence" value="ECO:0007669"/>
    <property type="project" value="InterPro"/>
</dbReference>
<evidence type="ECO:0000256" key="3">
    <source>
        <dbReference type="ARBA" id="ARBA00011209"/>
    </source>
</evidence>